<dbReference type="AlphaFoldDB" id="A0A1F6PAR1"/>
<dbReference type="Gene3D" id="2.170.120.12">
    <property type="entry name" value="DNA-directed RNA polymerase, insert domain"/>
    <property type="match status" value="1"/>
</dbReference>
<evidence type="ECO:0000313" key="14">
    <source>
        <dbReference type="Proteomes" id="UP000176634"/>
    </source>
</evidence>
<evidence type="ECO:0000256" key="2">
    <source>
        <dbReference type="ARBA" id="ARBA00012418"/>
    </source>
</evidence>
<dbReference type="GO" id="GO:0003899">
    <property type="term" value="F:DNA-directed RNA polymerase activity"/>
    <property type="evidence" value="ECO:0007669"/>
    <property type="project" value="UniProtKB-EC"/>
</dbReference>
<dbReference type="SUPFAM" id="SSF55257">
    <property type="entry name" value="RBP11-like subunits of RNA polymerase"/>
    <property type="match status" value="1"/>
</dbReference>
<dbReference type="GO" id="GO:0003677">
    <property type="term" value="F:DNA binding"/>
    <property type="evidence" value="ECO:0007669"/>
    <property type="project" value="InterPro"/>
</dbReference>
<name>A0A1F6PAR1_9BACT</name>
<dbReference type="InterPro" id="IPR011773">
    <property type="entry name" value="DNA-dir_RpoA"/>
</dbReference>
<protein>
    <recommendedName>
        <fullName evidence="3">DNA-directed RNA polymerase subunit alpha</fullName>
        <ecNumber evidence="2">2.7.7.6</ecNumber>
    </recommendedName>
    <alternativeName>
        <fullName evidence="9">RNA polymerase subunit alpha</fullName>
    </alternativeName>
    <alternativeName>
        <fullName evidence="8">Transcriptase subunit alpha</fullName>
    </alternativeName>
</protein>
<evidence type="ECO:0000256" key="3">
    <source>
        <dbReference type="ARBA" id="ARBA00015972"/>
    </source>
</evidence>
<dbReference type="InterPro" id="IPR011262">
    <property type="entry name" value="DNA-dir_RNA_pol_insert"/>
</dbReference>
<dbReference type="EC" id="2.7.7.6" evidence="2"/>
<keyword evidence="4 13" id="KW-0240">DNA-directed RNA polymerase</keyword>
<comment type="similarity">
    <text evidence="1">Belongs to the RNA polymerase alpha chain family.</text>
</comment>
<evidence type="ECO:0000256" key="7">
    <source>
        <dbReference type="ARBA" id="ARBA00023163"/>
    </source>
</evidence>
<keyword evidence="5" id="KW-0808">Transferase</keyword>
<comment type="caution">
    <text evidence="13">The sequence shown here is derived from an EMBL/GenBank/DDBJ whole genome shotgun (WGS) entry which is preliminary data.</text>
</comment>
<dbReference type="EMBL" id="MFRA01000001">
    <property type="protein sequence ID" value="OGH93252.1"/>
    <property type="molecule type" value="Genomic_DNA"/>
</dbReference>
<evidence type="ECO:0000256" key="8">
    <source>
        <dbReference type="ARBA" id="ARBA00032524"/>
    </source>
</evidence>
<accession>A0A1F6PAR1</accession>
<evidence type="ECO:0000256" key="9">
    <source>
        <dbReference type="ARBA" id="ARBA00033070"/>
    </source>
</evidence>
<dbReference type="NCBIfam" id="TIGR02027">
    <property type="entry name" value="rpoA"/>
    <property type="match status" value="1"/>
</dbReference>
<feature type="domain" description="DNA-directed RNA polymerase RpoA/D/Rpb3-type" evidence="12">
    <location>
        <begin position="20"/>
        <end position="227"/>
    </location>
</feature>
<reference evidence="13 14" key="1">
    <citation type="journal article" date="2016" name="Nat. Commun.">
        <title>Thousands of microbial genomes shed light on interconnected biogeochemical processes in an aquifer system.</title>
        <authorList>
            <person name="Anantharaman K."/>
            <person name="Brown C.T."/>
            <person name="Hug L.A."/>
            <person name="Sharon I."/>
            <person name="Castelle C.J."/>
            <person name="Probst A.J."/>
            <person name="Thomas B.C."/>
            <person name="Singh A."/>
            <person name="Wilkins M.J."/>
            <person name="Karaoz U."/>
            <person name="Brodie E.L."/>
            <person name="Williams K.H."/>
            <person name="Hubbard S.S."/>
            <person name="Banfield J.F."/>
        </authorList>
    </citation>
    <scope>NUCLEOTIDE SEQUENCE [LARGE SCALE GENOMIC DNA]</scope>
</reference>
<dbReference type="SUPFAM" id="SSF56553">
    <property type="entry name" value="Insert subdomain of RNA polymerase alpha subunit"/>
    <property type="match status" value="1"/>
</dbReference>
<dbReference type="Proteomes" id="UP000176634">
    <property type="component" value="Unassembled WGS sequence"/>
</dbReference>
<dbReference type="STRING" id="1798705.A2563_01440"/>
<comment type="catalytic activity">
    <reaction evidence="10">
        <text>RNA(n) + a ribonucleoside 5'-triphosphate = RNA(n+1) + diphosphate</text>
        <dbReference type="Rhea" id="RHEA:21248"/>
        <dbReference type="Rhea" id="RHEA-COMP:14527"/>
        <dbReference type="Rhea" id="RHEA-COMP:17342"/>
        <dbReference type="ChEBI" id="CHEBI:33019"/>
        <dbReference type="ChEBI" id="CHEBI:61557"/>
        <dbReference type="ChEBI" id="CHEBI:140395"/>
        <dbReference type="EC" id="2.7.7.6"/>
    </reaction>
</comment>
<keyword evidence="7" id="KW-0804">Transcription</keyword>
<evidence type="ECO:0000256" key="10">
    <source>
        <dbReference type="ARBA" id="ARBA00048552"/>
    </source>
</evidence>
<dbReference type="InterPro" id="IPR036603">
    <property type="entry name" value="RBP11-like"/>
</dbReference>
<evidence type="ECO:0000259" key="12">
    <source>
        <dbReference type="SMART" id="SM00662"/>
    </source>
</evidence>
<evidence type="ECO:0000256" key="5">
    <source>
        <dbReference type="ARBA" id="ARBA00022679"/>
    </source>
</evidence>
<dbReference type="Gene3D" id="3.30.1360.10">
    <property type="entry name" value="RNA polymerase, RBP11-like subunit"/>
    <property type="match status" value="1"/>
</dbReference>
<dbReference type="GO" id="GO:0006351">
    <property type="term" value="P:DNA-templated transcription"/>
    <property type="evidence" value="ECO:0007669"/>
    <property type="project" value="InterPro"/>
</dbReference>
<feature type="region of interest" description="Disordered" evidence="11">
    <location>
        <begin position="242"/>
        <end position="265"/>
    </location>
</feature>
<dbReference type="InterPro" id="IPR036643">
    <property type="entry name" value="RNApol_insert_sf"/>
</dbReference>
<feature type="compositionally biased region" description="Basic residues" evidence="11">
    <location>
        <begin position="255"/>
        <end position="265"/>
    </location>
</feature>
<dbReference type="SMART" id="SM00662">
    <property type="entry name" value="RPOLD"/>
    <property type="match status" value="1"/>
</dbReference>
<proteinExistence type="inferred from homology"/>
<dbReference type="GO" id="GO:0046983">
    <property type="term" value="F:protein dimerization activity"/>
    <property type="evidence" value="ECO:0007669"/>
    <property type="project" value="InterPro"/>
</dbReference>
<evidence type="ECO:0000256" key="4">
    <source>
        <dbReference type="ARBA" id="ARBA00022478"/>
    </source>
</evidence>
<organism evidence="13 14">
    <name type="scientific">Candidatus Magasanikbacteria bacterium RIFOXYD1_FULL_40_23</name>
    <dbReference type="NCBI Taxonomy" id="1798705"/>
    <lineage>
        <taxon>Bacteria</taxon>
        <taxon>Candidatus Magasanikiibacteriota</taxon>
    </lineage>
</organism>
<dbReference type="GO" id="GO:0005737">
    <property type="term" value="C:cytoplasm"/>
    <property type="evidence" value="ECO:0007669"/>
    <property type="project" value="UniProtKB-ARBA"/>
</dbReference>
<evidence type="ECO:0000256" key="11">
    <source>
        <dbReference type="SAM" id="MobiDB-lite"/>
    </source>
</evidence>
<dbReference type="Pfam" id="PF01000">
    <property type="entry name" value="RNA_pol_A_bac"/>
    <property type="match status" value="1"/>
</dbReference>
<dbReference type="InterPro" id="IPR011263">
    <property type="entry name" value="DNA-dir_RNA_pol_RpoA/D/Rpb3"/>
</dbReference>
<keyword evidence="6" id="KW-0548">Nucleotidyltransferase</keyword>
<evidence type="ECO:0000313" key="13">
    <source>
        <dbReference type="EMBL" id="OGH93252.1"/>
    </source>
</evidence>
<dbReference type="CDD" id="cd06928">
    <property type="entry name" value="RNAP_alpha_NTD"/>
    <property type="match status" value="1"/>
</dbReference>
<dbReference type="Pfam" id="PF01193">
    <property type="entry name" value="RNA_pol_L"/>
    <property type="match status" value="1"/>
</dbReference>
<evidence type="ECO:0000256" key="1">
    <source>
        <dbReference type="ARBA" id="ARBA00007123"/>
    </source>
</evidence>
<gene>
    <name evidence="13" type="ORF">A2563_01440</name>
</gene>
<sequence>MENLLLPSKVEFVPGDSPNKGSLVVSPCFYGYGTTLGNTLRRVLLSSLPGAAVEALKIKGVQHEFSSADGLKEDVIDIILNLKQLAVRVFTEEPVTLHISKKGPGLVTGADIEANSNAEVMNPELVLATLTSSKPFEMDLIVGRGRGFRPVEEKDKKHYDLGTIVIDSIYTPIKDVGYNVEYTRVGDITNYEKLTLNIETNGTISPGEAVKQTVQIIMDHFSVISGAANEMVLDMPMPVVAKAEESEEEDEEKKVKKAKKVSKKK</sequence>
<dbReference type="FunFam" id="2.170.120.12:FF:000001">
    <property type="entry name" value="DNA-directed RNA polymerase subunit alpha"/>
    <property type="match status" value="1"/>
</dbReference>
<evidence type="ECO:0000256" key="6">
    <source>
        <dbReference type="ARBA" id="ARBA00022695"/>
    </source>
</evidence>
<dbReference type="GO" id="GO:0000428">
    <property type="term" value="C:DNA-directed RNA polymerase complex"/>
    <property type="evidence" value="ECO:0007669"/>
    <property type="project" value="UniProtKB-KW"/>
</dbReference>